<dbReference type="STRING" id="525263.HMPREF0298_2094"/>
<dbReference type="InterPro" id="IPR007167">
    <property type="entry name" value="Fe-transptr_FeoA-like"/>
</dbReference>
<evidence type="ECO:0000259" key="2">
    <source>
        <dbReference type="SMART" id="SM00899"/>
    </source>
</evidence>
<reference evidence="3" key="1">
    <citation type="submission" date="2009-01" db="EMBL/GenBank/DDBJ databases">
        <authorList>
            <person name="Qin X."/>
            <person name="Bachman B."/>
            <person name="Battles P."/>
            <person name="Bell A."/>
            <person name="Bess C."/>
            <person name="Bickham C."/>
            <person name="Chaboub L."/>
            <person name="Chen D."/>
            <person name="Coyle M."/>
            <person name="Deiros D.R."/>
            <person name="Dinh H."/>
            <person name="Forbes L."/>
            <person name="Fowler G."/>
            <person name="Francisco L."/>
            <person name="Fu Q."/>
            <person name="Gubbala S."/>
            <person name="Hale W."/>
            <person name="Han Y."/>
            <person name="Hemphill L."/>
            <person name="Highlander S.K."/>
            <person name="Hirani K."/>
            <person name="Hogues M."/>
            <person name="Jackson L."/>
            <person name="Jakkamsetti A."/>
            <person name="Javaid M."/>
            <person name="Jiang H."/>
            <person name="Korchina V."/>
            <person name="Kovar C."/>
            <person name="Lara F."/>
            <person name="Lee S."/>
            <person name="Mata R."/>
            <person name="Mathew T."/>
            <person name="Moen C."/>
            <person name="Morales K."/>
            <person name="Munidasa M."/>
            <person name="Nazareth L."/>
            <person name="Ngo R."/>
            <person name="Nguyen L."/>
            <person name="Okwuonu G."/>
            <person name="Ongeri F."/>
            <person name="Patil S."/>
            <person name="Petrosino J."/>
            <person name="Pham C."/>
            <person name="Pham P."/>
            <person name="Pu L.-L."/>
            <person name="Puazo M."/>
            <person name="Raj R."/>
            <person name="Reid J."/>
            <person name="Rouhana J."/>
            <person name="Saada N."/>
            <person name="Shang Y."/>
            <person name="Simmons D."/>
            <person name="Thornton R."/>
            <person name="Warren J."/>
            <person name="Weissenberger G."/>
            <person name="Zhang J."/>
            <person name="Zhang L."/>
            <person name="Zhou C."/>
            <person name="Zhu D."/>
            <person name="Muzny D."/>
            <person name="Worley K."/>
            <person name="Gibbs R."/>
        </authorList>
    </citation>
    <scope>NUCLEOTIDE SEQUENCE [LARGE SCALE GENOMIC DNA]</scope>
    <source>
        <strain evidence="3">DSM 44291</strain>
    </source>
</reference>
<dbReference type="GO" id="GO:0046914">
    <property type="term" value="F:transition metal ion binding"/>
    <property type="evidence" value="ECO:0007669"/>
    <property type="project" value="InterPro"/>
</dbReference>
<dbReference type="AlphaFoldDB" id="C0XUH4"/>
<feature type="domain" description="Ferrous iron transporter FeoA-like" evidence="2">
    <location>
        <begin position="5"/>
        <end position="76"/>
    </location>
</feature>
<evidence type="ECO:0000313" key="3">
    <source>
        <dbReference type="EMBL" id="EEI16130.1"/>
    </source>
</evidence>
<dbReference type="InterPro" id="IPR008988">
    <property type="entry name" value="Transcriptional_repressor_C"/>
</dbReference>
<dbReference type="HOGENOM" id="CLU_150646_11_2_11"/>
<evidence type="ECO:0000256" key="1">
    <source>
        <dbReference type="ARBA" id="ARBA00023004"/>
    </source>
</evidence>
<dbReference type="EMBL" id="ACHJ01000165">
    <property type="protein sequence ID" value="EEI16130.1"/>
    <property type="molecule type" value="Genomic_DNA"/>
</dbReference>
<protein>
    <submittedName>
        <fullName evidence="3">FeoA domain protein</fullName>
    </submittedName>
</protein>
<comment type="caution">
    <text evidence="3">The sequence shown here is derived from an EMBL/GenBank/DDBJ whole genome shotgun (WGS) entry which is preliminary data.</text>
</comment>
<gene>
    <name evidence="3" type="ORF">HMPREF0298_2094</name>
</gene>
<accession>C0XUH4</accession>
<dbReference type="SMART" id="SM00899">
    <property type="entry name" value="FeoA"/>
    <property type="match status" value="1"/>
</dbReference>
<dbReference type="Pfam" id="PF04023">
    <property type="entry name" value="FeoA"/>
    <property type="match status" value="1"/>
</dbReference>
<dbReference type="RefSeq" id="WP_006839387.1">
    <property type="nucleotide sequence ID" value="NZ_GG667191.1"/>
</dbReference>
<evidence type="ECO:0000313" key="4">
    <source>
        <dbReference type="Proteomes" id="UP000006196"/>
    </source>
</evidence>
<dbReference type="Gene3D" id="2.30.30.90">
    <property type="match status" value="1"/>
</dbReference>
<proteinExistence type="predicted"/>
<dbReference type="InterPro" id="IPR038157">
    <property type="entry name" value="FeoA_core_dom"/>
</dbReference>
<keyword evidence="4" id="KW-1185">Reference proteome</keyword>
<name>C0XUH4_CORLD</name>
<dbReference type="SUPFAM" id="SSF50037">
    <property type="entry name" value="C-terminal domain of transcriptional repressors"/>
    <property type="match status" value="1"/>
</dbReference>
<dbReference type="Proteomes" id="UP000006196">
    <property type="component" value="Unassembled WGS sequence"/>
</dbReference>
<dbReference type="OrthoDB" id="4420166at2"/>
<organism evidence="3 4">
    <name type="scientific">Corynebacterium lipophiloflavum (strain ATCC 700352 / DSM 44291 / CCUG 37336 / JCM 10383 / DMMZ 1944)</name>
    <dbReference type="NCBI Taxonomy" id="525263"/>
    <lineage>
        <taxon>Bacteria</taxon>
        <taxon>Bacillati</taxon>
        <taxon>Actinomycetota</taxon>
        <taxon>Actinomycetes</taxon>
        <taxon>Mycobacteriales</taxon>
        <taxon>Corynebacteriaceae</taxon>
        <taxon>Corynebacterium</taxon>
    </lineage>
</organism>
<sequence length="77" mass="7923">MQSFTALIDVPVGAQAVIDEHTLDASTSQRLRELGMRPGASVTVVQKTSGGGRVVRVGSARYALGVQALRSIGVSAA</sequence>
<keyword evidence="1" id="KW-0408">Iron</keyword>